<dbReference type="GO" id="GO:0005737">
    <property type="term" value="C:cytoplasm"/>
    <property type="evidence" value="ECO:0007669"/>
    <property type="project" value="UniProtKB-SubCell"/>
</dbReference>
<feature type="domain" description="FMN-dependent dehydrogenase" evidence="12">
    <location>
        <begin position="178"/>
        <end position="331"/>
    </location>
</feature>
<keyword evidence="9 11" id="KW-0413">Isomerase</keyword>
<dbReference type="InterPro" id="IPR013785">
    <property type="entry name" value="Aldolase_TIM"/>
</dbReference>
<comment type="subcellular location">
    <subcellularLocation>
        <location evidence="11">Cytoplasm</location>
    </subcellularLocation>
</comment>
<feature type="binding site" evidence="11">
    <location>
        <position position="223"/>
    </location>
    <ligand>
        <name>FMN</name>
        <dbReference type="ChEBI" id="CHEBI:58210"/>
    </ligand>
</feature>
<dbReference type="GO" id="GO:0010181">
    <property type="term" value="F:FMN binding"/>
    <property type="evidence" value="ECO:0007669"/>
    <property type="project" value="UniProtKB-UniRule"/>
</dbReference>
<comment type="cofactor">
    <cofactor evidence="11">
        <name>NADPH</name>
        <dbReference type="ChEBI" id="CHEBI:57783"/>
    </cofactor>
</comment>
<evidence type="ECO:0000256" key="7">
    <source>
        <dbReference type="ARBA" id="ARBA00022857"/>
    </source>
</evidence>
<dbReference type="InterPro" id="IPR000262">
    <property type="entry name" value="FMN-dep_DH"/>
</dbReference>
<feature type="binding site" evidence="11">
    <location>
        <position position="218"/>
    </location>
    <ligand>
        <name>FMN</name>
        <dbReference type="ChEBI" id="CHEBI:58210"/>
    </ligand>
</feature>
<dbReference type="GO" id="GO:0070402">
    <property type="term" value="F:NADPH binding"/>
    <property type="evidence" value="ECO:0007669"/>
    <property type="project" value="UniProtKB-UniRule"/>
</dbReference>
<keyword evidence="8 11" id="KW-0414">Isoprene biosynthesis</keyword>
<feature type="binding site" evidence="11">
    <location>
        <position position="126"/>
    </location>
    <ligand>
        <name>FMN</name>
        <dbReference type="ChEBI" id="CHEBI:58210"/>
    </ligand>
</feature>
<evidence type="ECO:0000256" key="1">
    <source>
        <dbReference type="ARBA" id="ARBA00001917"/>
    </source>
</evidence>
<dbReference type="InterPro" id="IPR011179">
    <property type="entry name" value="IPdP_isomerase"/>
</dbReference>
<feature type="binding site" evidence="11">
    <location>
        <position position="67"/>
    </location>
    <ligand>
        <name>FMN</name>
        <dbReference type="ChEBI" id="CHEBI:58210"/>
    </ligand>
</feature>
<accession>A0A955L5R0</accession>
<feature type="binding site" evidence="11">
    <location>
        <position position="161"/>
    </location>
    <ligand>
        <name>substrate</name>
    </ligand>
</feature>
<dbReference type="PANTHER" id="PTHR43665:SF1">
    <property type="entry name" value="ISOPENTENYL-DIPHOSPHATE DELTA-ISOMERASE"/>
    <property type="match status" value="1"/>
</dbReference>
<dbReference type="PANTHER" id="PTHR43665">
    <property type="entry name" value="ISOPENTENYL-DIPHOSPHATE DELTA-ISOMERASE"/>
    <property type="match status" value="1"/>
</dbReference>
<evidence type="ECO:0000256" key="2">
    <source>
        <dbReference type="ARBA" id="ARBA00022490"/>
    </source>
</evidence>
<feature type="binding site" evidence="11">
    <location>
        <position position="98"/>
    </location>
    <ligand>
        <name>FMN</name>
        <dbReference type="ChEBI" id="CHEBI:58210"/>
    </ligand>
</feature>
<evidence type="ECO:0000256" key="10">
    <source>
        <dbReference type="ARBA" id="ARBA00025810"/>
    </source>
</evidence>
<keyword evidence="3 11" id="KW-0285">Flavoprotein</keyword>
<evidence type="ECO:0000313" key="14">
    <source>
        <dbReference type="Proteomes" id="UP000783287"/>
    </source>
</evidence>
<feature type="binding site" evidence="11">
    <location>
        <position position="162"/>
    </location>
    <ligand>
        <name>Mg(2+)</name>
        <dbReference type="ChEBI" id="CHEBI:18420"/>
    </ligand>
</feature>
<feature type="binding site" evidence="11">
    <location>
        <begin position="68"/>
        <end position="70"/>
    </location>
    <ligand>
        <name>FMN</name>
        <dbReference type="ChEBI" id="CHEBI:58210"/>
    </ligand>
</feature>
<evidence type="ECO:0000256" key="3">
    <source>
        <dbReference type="ARBA" id="ARBA00022630"/>
    </source>
</evidence>
<proteinExistence type="inferred from homology"/>
<feature type="binding site" evidence="11">
    <location>
        <position position="193"/>
    </location>
    <ligand>
        <name>FMN</name>
        <dbReference type="ChEBI" id="CHEBI:58210"/>
    </ligand>
</feature>
<feature type="binding site" evidence="11">
    <location>
        <begin position="268"/>
        <end position="270"/>
    </location>
    <ligand>
        <name>FMN</name>
        <dbReference type="ChEBI" id="CHEBI:58210"/>
    </ligand>
</feature>
<organism evidence="13 14">
    <name type="scientific">Candidatus Dojkabacteria bacterium</name>
    <dbReference type="NCBI Taxonomy" id="2099670"/>
    <lineage>
        <taxon>Bacteria</taxon>
        <taxon>Candidatus Dojkabacteria</taxon>
    </lineage>
</organism>
<evidence type="ECO:0000256" key="6">
    <source>
        <dbReference type="ARBA" id="ARBA00022842"/>
    </source>
</evidence>
<comment type="catalytic activity">
    <reaction evidence="11">
        <text>isopentenyl diphosphate = dimethylallyl diphosphate</text>
        <dbReference type="Rhea" id="RHEA:23284"/>
        <dbReference type="ChEBI" id="CHEBI:57623"/>
        <dbReference type="ChEBI" id="CHEBI:128769"/>
        <dbReference type="EC" id="5.3.3.2"/>
    </reaction>
</comment>
<dbReference type="GO" id="GO:0000287">
    <property type="term" value="F:magnesium ion binding"/>
    <property type="evidence" value="ECO:0007669"/>
    <property type="project" value="UniProtKB-UniRule"/>
</dbReference>
<protein>
    <recommendedName>
        <fullName evidence="11">Isopentenyl-diphosphate delta-isomerase</fullName>
        <shortName evidence="11">IPP isomerase</shortName>
        <ecNumber evidence="11">5.3.3.2</ecNumber>
    </recommendedName>
    <alternativeName>
        <fullName evidence="11">Isopentenyl diphosphate:dimethylallyl diphosphate isomerase</fullName>
    </alternativeName>
    <alternativeName>
        <fullName evidence="11">Isopentenyl pyrophosphate isomerase</fullName>
    </alternativeName>
    <alternativeName>
        <fullName evidence="11">Type 2 isopentenyl diphosphate isomerase</fullName>
        <shortName evidence="11">IDI-2</shortName>
    </alternativeName>
</protein>
<comment type="subunit">
    <text evidence="10 11">Homooctamer. Dimer of tetramers.</text>
</comment>
<evidence type="ECO:0000256" key="11">
    <source>
        <dbReference type="HAMAP-Rule" id="MF_00354"/>
    </source>
</evidence>
<feature type="binding site" evidence="11">
    <location>
        <begin position="11"/>
        <end position="12"/>
    </location>
    <ligand>
        <name>substrate</name>
    </ligand>
</feature>
<dbReference type="Pfam" id="PF01070">
    <property type="entry name" value="FMN_dh"/>
    <property type="match status" value="1"/>
</dbReference>
<dbReference type="Proteomes" id="UP000783287">
    <property type="component" value="Unassembled WGS sequence"/>
</dbReference>
<gene>
    <name evidence="11 13" type="primary">fni</name>
    <name evidence="13" type="ORF">KC909_03450</name>
</gene>
<dbReference type="GO" id="GO:0008299">
    <property type="term" value="P:isoprenoid biosynthetic process"/>
    <property type="evidence" value="ECO:0007669"/>
    <property type="project" value="UniProtKB-UniRule"/>
</dbReference>
<feature type="binding site" evidence="11">
    <location>
        <begin position="98"/>
        <end position="100"/>
    </location>
    <ligand>
        <name>substrate</name>
    </ligand>
</feature>
<feature type="binding site" evidence="11">
    <location>
        <begin position="289"/>
        <end position="290"/>
    </location>
    <ligand>
        <name>FMN</name>
        <dbReference type="ChEBI" id="CHEBI:58210"/>
    </ligand>
</feature>
<evidence type="ECO:0000256" key="5">
    <source>
        <dbReference type="ARBA" id="ARBA00022723"/>
    </source>
</evidence>
<dbReference type="EC" id="5.3.3.2" evidence="11"/>
<dbReference type="EMBL" id="JAGQLK010000064">
    <property type="protein sequence ID" value="MCA9383394.1"/>
    <property type="molecule type" value="Genomic_DNA"/>
</dbReference>
<dbReference type="GO" id="GO:0004452">
    <property type="term" value="F:isopentenyl-diphosphate delta-isomerase activity"/>
    <property type="evidence" value="ECO:0007669"/>
    <property type="project" value="UniProtKB-UniRule"/>
</dbReference>
<evidence type="ECO:0000256" key="9">
    <source>
        <dbReference type="ARBA" id="ARBA00023235"/>
    </source>
</evidence>
<dbReference type="PIRSF" id="PIRSF003314">
    <property type="entry name" value="IPP_isomerase"/>
    <property type="match status" value="1"/>
</dbReference>
<dbReference type="HAMAP" id="MF_00354">
    <property type="entry name" value="Idi_2"/>
    <property type="match status" value="1"/>
</dbReference>
<comment type="function">
    <text evidence="11">Involved in the biosynthesis of isoprenoids. Catalyzes the 1,3-allylic rearrangement of the homoallylic substrate isopentenyl (IPP) to its allylic isomer, dimethylallyl diphosphate (DMAPP).</text>
</comment>
<keyword evidence="7 11" id="KW-0521">NADP</keyword>
<evidence type="ECO:0000256" key="8">
    <source>
        <dbReference type="ARBA" id="ARBA00023229"/>
    </source>
</evidence>
<reference evidence="13" key="2">
    <citation type="journal article" date="2021" name="Microbiome">
        <title>Successional dynamics and alternative stable states in a saline activated sludge microbial community over 9 years.</title>
        <authorList>
            <person name="Wang Y."/>
            <person name="Ye J."/>
            <person name="Ju F."/>
            <person name="Liu L."/>
            <person name="Boyd J.A."/>
            <person name="Deng Y."/>
            <person name="Parks D.H."/>
            <person name="Jiang X."/>
            <person name="Yin X."/>
            <person name="Woodcroft B.J."/>
            <person name="Tyson G.W."/>
            <person name="Hugenholtz P."/>
            <person name="Polz M.F."/>
            <person name="Zhang T."/>
        </authorList>
    </citation>
    <scope>NUCLEOTIDE SEQUENCE</scope>
    <source>
        <strain evidence="13">HKST-UBA14</strain>
    </source>
</reference>
<name>A0A955L5R0_9BACT</name>
<keyword evidence="5 11" id="KW-0479">Metal-binding</keyword>
<dbReference type="CDD" id="cd02811">
    <property type="entry name" value="IDI-2_FMN"/>
    <property type="match status" value="1"/>
</dbReference>
<comment type="similarity">
    <text evidence="11">Belongs to the IPP isomerase type 2 family.</text>
</comment>
<dbReference type="Gene3D" id="3.20.20.70">
    <property type="entry name" value="Aldolase class I"/>
    <property type="match status" value="1"/>
</dbReference>
<reference evidence="13" key="1">
    <citation type="submission" date="2020-04" db="EMBL/GenBank/DDBJ databases">
        <authorList>
            <person name="Zhang T."/>
        </authorList>
    </citation>
    <scope>NUCLEOTIDE SEQUENCE</scope>
    <source>
        <strain evidence="13">HKST-UBA14</strain>
    </source>
</reference>
<keyword evidence="2 11" id="KW-0963">Cytoplasm</keyword>
<keyword evidence="6 11" id="KW-0460">Magnesium</keyword>
<dbReference type="GO" id="GO:0016491">
    <property type="term" value="F:oxidoreductase activity"/>
    <property type="evidence" value="ECO:0007669"/>
    <property type="project" value="InterPro"/>
</dbReference>
<comment type="caution">
    <text evidence="13">The sequence shown here is derived from an EMBL/GenBank/DDBJ whole genome shotgun (WGS) entry which is preliminary data.</text>
</comment>
<evidence type="ECO:0000313" key="13">
    <source>
        <dbReference type="EMBL" id="MCA9383394.1"/>
    </source>
</evidence>
<keyword evidence="4 11" id="KW-0288">FMN</keyword>
<evidence type="ECO:0000259" key="12">
    <source>
        <dbReference type="Pfam" id="PF01070"/>
    </source>
</evidence>
<dbReference type="AlphaFoldDB" id="A0A955L5R0"/>
<sequence>MSKPKGDIKDRKLEHIKIVLEENVEPLPSSFDEYKLPYIALPEIDMSEIDTAIEFFGKQLSFPFIISSMTGGPDKGLTINRNLAEAAEEVGVALGLGSMRVIIRKPESIDSFNVRKYCPSIPLFANVGLVQLNYGFGADEVNRIIDSVEADGIFFHVNPLQEAVQPEGDTNFKDLIPKLEKLISKVNKPIIIKEVGTGIDRETAKRLADIGIEWIDVSGTGGTSWAWVEGYRRQDNLGHLFKAEGISTTDALVSSRDIPGLNLIAGGGVRSGIDMAKGIALGAQLATAAKPLLSCALESTEACIDVLENLKREFIVAMFAVGAQNLSDLAKVELQARN</sequence>
<evidence type="ECO:0000256" key="4">
    <source>
        <dbReference type="ARBA" id="ARBA00022643"/>
    </source>
</evidence>
<comment type="cofactor">
    <cofactor evidence="1 11">
        <name>FMN</name>
        <dbReference type="ChEBI" id="CHEBI:58210"/>
    </cofactor>
</comment>
<dbReference type="SUPFAM" id="SSF51395">
    <property type="entry name" value="FMN-linked oxidoreductases"/>
    <property type="match status" value="1"/>
</dbReference>
<comment type="cofactor">
    <cofactor evidence="11">
        <name>Mg(2+)</name>
        <dbReference type="ChEBI" id="CHEBI:18420"/>
    </cofactor>
</comment>
<dbReference type="NCBIfam" id="TIGR02151">
    <property type="entry name" value="IPP_isom_2"/>
    <property type="match status" value="1"/>
</dbReference>